<dbReference type="CDD" id="cd05930">
    <property type="entry name" value="A_NRPS"/>
    <property type="match status" value="1"/>
</dbReference>
<keyword evidence="3" id="KW-0596">Phosphopantetheine</keyword>
<dbReference type="FunFam" id="1.10.1200.10:FF:000005">
    <property type="entry name" value="Nonribosomal peptide synthetase 1"/>
    <property type="match status" value="1"/>
</dbReference>
<dbReference type="Gene3D" id="2.30.38.10">
    <property type="entry name" value="Luciferase, Domain 3"/>
    <property type="match status" value="1"/>
</dbReference>
<dbReference type="Gene3D" id="3.30.559.30">
    <property type="entry name" value="Nonribosomal peptide synthetase, condensation domain"/>
    <property type="match status" value="2"/>
</dbReference>
<reference evidence="6 7" key="1">
    <citation type="journal article" date="2014" name="Nature">
        <title>An environmental bacterial taxon with a large and distinct metabolic repertoire.</title>
        <authorList>
            <person name="Wilson M.C."/>
            <person name="Mori T."/>
            <person name="Ruckert C."/>
            <person name="Uria A.R."/>
            <person name="Helf M.J."/>
            <person name="Takada K."/>
            <person name="Gernert C."/>
            <person name="Steffens U.A."/>
            <person name="Heycke N."/>
            <person name="Schmitt S."/>
            <person name="Rinke C."/>
            <person name="Helfrich E.J."/>
            <person name="Brachmann A.O."/>
            <person name="Gurgui C."/>
            <person name="Wakimoto T."/>
            <person name="Kracht M."/>
            <person name="Crusemann M."/>
            <person name="Hentschel U."/>
            <person name="Abe I."/>
            <person name="Matsunaga S."/>
            <person name="Kalinowski J."/>
            <person name="Takeyama H."/>
            <person name="Piel J."/>
        </authorList>
    </citation>
    <scope>NUCLEOTIDE SEQUENCE [LARGE SCALE GENOMIC DNA]</scope>
    <source>
        <strain evidence="7">TSY1</strain>
    </source>
</reference>
<gene>
    <name evidence="6" type="ORF">ETSY1_21140</name>
</gene>
<dbReference type="GO" id="GO:0003824">
    <property type="term" value="F:catalytic activity"/>
    <property type="evidence" value="ECO:0007669"/>
    <property type="project" value="InterPro"/>
</dbReference>
<dbReference type="InterPro" id="IPR036736">
    <property type="entry name" value="ACP-like_sf"/>
</dbReference>
<evidence type="ECO:0000256" key="3">
    <source>
        <dbReference type="ARBA" id="ARBA00022450"/>
    </source>
</evidence>
<dbReference type="CDD" id="cd19531">
    <property type="entry name" value="LCL_NRPS-like"/>
    <property type="match status" value="2"/>
</dbReference>
<dbReference type="NCBIfam" id="TIGR01733">
    <property type="entry name" value="AA-adenyl-dom"/>
    <property type="match status" value="1"/>
</dbReference>
<comment type="cofactor">
    <cofactor evidence="1">
        <name>pantetheine 4'-phosphate</name>
        <dbReference type="ChEBI" id="CHEBI:47942"/>
    </cofactor>
</comment>
<dbReference type="InterPro" id="IPR025110">
    <property type="entry name" value="AMP-bd_C"/>
</dbReference>
<dbReference type="EMBL" id="AZHW01000611">
    <property type="protein sequence ID" value="ETW97842.1"/>
    <property type="molecule type" value="Genomic_DNA"/>
</dbReference>
<dbReference type="GO" id="GO:0044550">
    <property type="term" value="P:secondary metabolite biosynthetic process"/>
    <property type="evidence" value="ECO:0007669"/>
    <property type="project" value="UniProtKB-ARBA"/>
</dbReference>
<dbReference type="HOGENOM" id="CLU_000022_2_2_7"/>
<dbReference type="Gene3D" id="3.40.50.980">
    <property type="match status" value="2"/>
</dbReference>
<dbReference type="PATRIC" id="fig|1429438.4.peg.4096"/>
<dbReference type="PROSITE" id="PS00012">
    <property type="entry name" value="PHOSPHOPANTETHEINE"/>
    <property type="match status" value="2"/>
</dbReference>
<dbReference type="GO" id="GO:0005829">
    <property type="term" value="C:cytosol"/>
    <property type="evidence" value="ECO:0007669"/>
    <property type="project" value="TreeGrafter"/>
</dbReference>
<feature type="domain" description="Carrier" evidence="5">
    <location>
        <begin position="554"/>
        <end position="629"/>
    </location>
</feature>
<accession>W4LIQ1</accession>
<dbReference type="Pfam" id="PF00501">
    <property type="entry name" value="AMP-binding"/>
    <property type="match status" value="2"/>
</dbReference>
<dbReference type="FunFam" id="3.30.300.30:FF:000010">
    <property type="entry name" value="Enterobactin synthetase component F"/>
    <property type="match status" value="1"/>
</dbReference>
<organism evidence="6 7">
    <name type="scientific">Entotheonella factor</name>
    <dbReference type="NCBI Taxonomy" id="1429438"/>
    <lineage>
        <taxon>Bacteria</taxon>
        <taxon>Pseudomonadati</taxon>
        <taxon>Nitrospinota/Tectimicrobiota group</taxon>
        <taxon>Candidatus Tectimicrobiota</taxon>
        <taxon>Candidatus Entotheonellia</taxon>
        <taxon>Candidatus Entotheonellales</taxon>
        <taxon>Candidatus Entotheonellaceae</taxon>
        <taxon>Candidatus Entotheonella</taxon>
    </lineage>
</organism>
<dbReference type="InterPro" id="IPR010071">
    <property type="entry name" value="AA_adenyl_dom"/>
</dbReference>
<protein>
    <recommendedName>
        <fullName evidence="5">Carrier domain-containing protein</fullName>
    </recommendedName>
</protein>
<dbReference type="InterPro" id="IPR000873">
    <property type="entry name" value="AMP-dep_synth/lig_dom"/>
</dbReference>
<dbReference type="SUPFAM" id="SSF52777">
    <property type="entry name" value="CoA-dependent acyltransferases"/>
    <property type="match status" value="4"/>
</dbReference>
<proteinExistence type="inferred from homology"/>
<dbReference type="Gene3D" id="3.30.300.30">
    <property type="match status" value="2"/>
</dbReference>
<dbReference type="FunFam" id="3.40.50.980:FF:000001">
    <property type="entry name" value="Non-ribosomal peptide synthetase"/>
    <property type="match status" value="1"/>
</dbReference>
<sequence>MSFEELAVSPTFAASPYTCLHDLLRGRADDSPDALAILAPGRSPLTYGELYRQIDGVRQSLHAAGLGRRDRVALVMPNGPEMAVAVLAIATHMTCLPLNPAYGPYEFSTYLADLNANAMIIHQGMDSPARHAARRLGLPVFDLSPCPAAAAGRFTLSGAASAEMAQHEEVAAPDDVVSAEATQREVAAPDDVAFVLHTSGTTSRPKMVSMTHAQVCQSAYNTSVALEFTASDRGLNVLPLFHGYGLITTLVMSLTAGASLVCTPGFEVDPFFTWMKAFRPTWYPAVPTIHQAILAAASEHREIVASCPLRFVLSAGAALPAPVLAELEQVLRTPVIECYGMTEATSWISTNPLPPRQRKADSVGLAAGSEVAIMDADGVLSPTGQIGEVVIRGAHVMQGYDHDPAANESAFTHGWFRTGDEGFLDAEGYLFITGRLKEMINRGGEKVTPLEVDGVLLAHPAVSQALTFAVPHPRLGEDVAAVVVLHRHATASDRDIRQFAAQRLAAFKVPQQVLVVDEIPKSPIGKLQRIGMAEKLGLTLSDSAAQPRRADHEAPQTSVEAWLATLLAERLGHEWVDIHENFFQLGGDSILAAQLIARIRETWHAELSIQYFFEAPTVASIAARIDDGGKPLAPMPPRQPRSGGCGQPLSHAQKRLWFIEQLGINQHAYHILDATRLSGVLHVAALERSLAEMMRRHDILRTTFAEVDGEVVQVVGPVVAPPLPVVDLQALPAHQHDLRIQELAREEVQHGFDLNCGPLFRAQLLRLEAEEHVLLLAIHNLVFDDWSQGVFWRELATLYRAFLDGADSPLPELSMQYADAARWQQQLLDGDVEAQQLDYWREQLAGAVPQEVFTDHPRPAVQTFRGARQALVFSPQLTQGLNAVSQQQQVTLFMTLLAAVQVLLHRYTGQSDILVGSLIANRHRVEIESLIGFWVNTLVLRTDLSGNLSFQELLSRVRETATGAYRHRDLPFEKLLEELRPARDLSRNALFQVLFVFHNLPKQMPEMPGLALCPLDVDSGTARFDITLDLWETAEGLRGWIEYNTDLFEAETMVRLSRHLQTLLEGVVRAPDQPLSRLPLLTPSERRQLLAEWQVPEVQLPHEGCLHSLFEAQVAKTPDAIALMEADRHLTYRELNRRANQVAHHLRAQGGVAGRFVGLYMPRSIDMVVGLLGILKADAAYVPLDPDYPRERLAYMWADAQLSAVVTRAHLWADAPAPSNQPRVVCLDADWPVIAREPEQNPMSQATASHLATVLYTSGSTGQPKGVIGAHGGVVNVLSWLWRTFPASPHEVACLKIVMSFSDAVQELLTPLLSGMPIVIMPGEPLHDPDQFVRTLAQHRVTRALFVPSMLRVLLDTYADLHHRLPDLALWFVSGEALSSDLVRRFRQVMPGHRLINLYGATENAADVTWYEAASPRNEQTRVPIGRPIDNMRMYVLSADQQLTPTGQAGGLYAGGIGLAQGYLNRPAATAQQFVPDAFGAVPSARLYKTGDLVRYRSDGHIEYLGRLDQQVKVRGHRVEPEEIERALEQHPSVERAVVVVKEEPPTDQRLVAYLVPSPGLAPKVSVLQRFLQPMLPDYMRPSVFVILPAIPLTPTGKVDRLALPAPARGRPELEASFLAPRNATEEVVAGIWANLLGIDQVGVHDHFFDLGGHSLLAMQVISRLRNATRVEVSLQTLLDTPTVAGLSHYIEAAQLAGRDRDILPIVPMPHGHDIPVSMLQAHFWNLEQMIPDTGLFNAPLTVRLTGVLDVAALEESLNRLIERHDILRTAFESVGGRPVARVTPSLHLPIDIHDLRQWPEPERSAYAHQLTRAQMLAPFDLEQAPLLRVGLLRLADQEHLLIVTLHHIITDAWSAGALANELAIGYDSLITGVSPALPELPVQYGDFAYWQRQWCSSTARDEQVAYWREQLREPLPGLALPTDRPRSEELSFDSARTSRRLPIELSKALTHLSREWNCTLLMTLLTAFNLLLHRYTGLHDLCVSTLIDNRIRQDLEALIGPFANTMILRTDLSGDPTCREVLQRVRSTALAAYAHQDLPFQELARTLVHERELELRTLSQVMLVLQPPIPPPVQLSNLRFEVMDMNLDLIDVGLTITSFDLILLIQETVTGLDVSCIYKSKLFDDATITRLLGQFQSVLEYMIAQPEQHVSILELDLP</sequence>
<dbReference type="InterPro" id="IPR020806">
    <property type="entry name" value="PKS_PP-bd"/>
</dbReference>
<comment type="caution">
    <text evidence="6">The sequence shown here is derived from an EMBL/GenBank/DDBJ whole genome shotgun (WGS) entry which is preliminary data.</text>
</comment>
<dbReference type="Gene3D" id="3.30.559.10">
    <property type="entry name" value="Chloramphenicol acetyltransferase-like domain"/>
    <property type="match status" value="2"/>
</dbReference>
<dbReference type="Pfam" id="PF00668">
    <property type="entry name" value="Condensation"/>
    <property type="match status" value="2"/>
</dbReference>
<dbReference type="InterPro" id="IPR009081">
    <property type="entry name" value="PP-bd_ACP"/>
</dbReference>
<dbReference type="InterPro" id="IPR042099">
    <property type="entry name" value="ANL_N_sf"/>
</dbReference>
<dbReference type="Pfam" id="PF00550">
    <property type="entry name" value="PP-binding"/>
    <property type="match status" value="2"/>
</dbReference>
<evidence type="ECO:0000313" key="7">
    <source>
        <dbReference type="Proteomes" id="UP000019141"/>
    </source>
</evidence>
<dbReference type="SUPFAM" id="SSF47336">
    <property type="entry name" value="ACP-like"/>
    <property type="match status" value="2"/>
</dbReference>
<dbReference type="SUPFAM" id="SSF56801">
    <property type="entry name" value="Acetyl-CoA synthetase-like"/>
    <property type="match status" value="2"/>
</dbReference>
<dbReference type="GO" id="GO:0031177">
    <property type="term" value="F:phosphopantetheine binding"/>
    <property type="evidence" value="ECO:0007669"/>
    <property type="project" value="InterPro"/>
</dbReference>
<dbReference type="PANTHER" id="PTHR45527:SF1">
    <property type="entry name" value="FATTY ACID SYNTHASE"/>
    <property type="match status" value="1"/>
</dbReference>
<keyword evidence="4" id="KW-0597">Phosphoprotein</keyword>
<evidence type="ECO:0000256" key="2">
    <source>
        <dbReference type="ARBA" id="ARBA00006432"/>
    </source>
</evidence>
<evidence type="ECO:0000256" key="4">
    <source>
        <dbReference type="ARBA" id="ARBA00022553"/>
    </source>
</evidence>
<dbReference type="InterPro" id="IPR020845">
    <property type="entry name" value="AMP-binding_CS"/>
</dbReference>
<dbReference type="Gene3D" id="3.40.50.12780">
    <property type="entry name" value="N-terminal domain of ligase-like"/>
    <property type="match status" value="1"/>
</dbReference>
<dbReference type="PROSITE" id="PS50075">
    <property type="entry name" value="CARRIER"/>
    <property type="match status" value="2"/>
</dbReference>
<dbReference type="InterPro" id="IPR006162">
    <property type="entry name" value="Ppantetheine_attach_site"/>
</dbReference>
<dbReference type="GO" id="GO:0043041">
    <property type="term" value="P:amino acid activation for nonribosomal peptide biosynthetic process"/>
    <property type="evidence" value="ECO:0007669"/>
    <property type="project" value="TreeGrafter"/>
</dbReference>
<dbReference type="PANTHER" id="PTHR45527">
    <property type="entry name" value="NONRIBOSOMAL PEPTIDE SYNTHETASE"/>
    <property type="match status" value="1"/>
</dbReference>
<dbReference type="InterPro" id="IPR045851">
    <property type="entry name" value="AMP-bd_C_sf"/>
</dbReference>
<dbReference type="PROSITE" id="PS00455">
    <property type="entry name" value="AMP_BINDING"/>
    <property type="match status" value="2"/>
</dbReference>
<dbReference type="Gene3D" id="1.10.1200.10">
    <property type="entry name" value="ACP-like"/>
    <property type="match status" value="2"/>
</dbReference>
<comment type="similarity">
    <text evidence="2">Belongs to the ATP-dependent AMP-binding enzyme family.</text>
</comment>
<dbReference type="Pfam" id="PF13193">
    <property type="entry name" value="AMP-binding_C"/>
    <property type="match status" value="2"/>
</dbReference>
<dbReference type="InterPro" id="IPR023213">
    <property type="entry name" value="CAT-like_dom_sf"/>
</dbReference>
<dbReference type="FunFam" id="3.40.50.12780:FF:000012">
    <property type="entry name" value="Non-ribosomal peptide synthetase"/>
    <property type="match status" value="1"/>
</dbReference>
<dbReference type="Proteomes" id="UP000019141">
    <property type="component" value="Unassembled WGS sequence"/>
</dbReference>
<dbReference type="SMART" id="SM00823">
    <property type="entry name" value="PKS_PP"/>
    <property type="match status" value="2"/>
</dbReference>
<dbReference type="InterPro" id="IPR001242">
    <property type="entry name" value="Condensation_dom"/>
</dbReference>
<evidence type="ECO:0000313" key="6">
    <source>
        <dbReference type="EMBL" id="ETW97842.1"/>
    </source>
</evidence>
<keyword evidence="7" id="KW-1185">Reference proteome</keyword>
<feature type="domain" description="Carrier" evidence="5">
    <location>
        <begin position="1620"/>
        <end position="1695"/>
    </location>
</feature>
<evidence type="ECO:0000259" key="5">
    <source>
        <dbReference type="PROSITE" id="PS50075"/>
    </source>
</evidence>
<name>W4LIQ1_ENTF1</name>
<evidence type="ECO:0000256" key="1">
    <source>
        <dbReference type="ARBA" id="ARBA00001957"/>
    </source>
</evidence>